<comment type="caution">
    <text evidence="2">The sequence shown here is derived from an EMBL/GenBank/DDBJ whole genome shotgun (WGS) entry which is preliminary data.</text>
</comment>
<gene>
    <name evidence="2" type="ORF">G3M58_64245</name>
</gene>
<evidence type="ECO:0000313" key="2">
    <source>
        <dbReference type="EMBL" id="NEE17369.1"/>
    </source>
</evidence>
<accession>A0A6G3XHT9</accession>
<dbReference type="EMBL" id="JAAGMN010006707">
    <property type="protein sequence ID" value="NEE17369.1"/>
    <property type="molecule type" value="Genomic_DNA"/>
</dbReference>
<dbReference type="AlphaFoldDB" id="A0A6G3XHT9"/>
<sequence length="57" mass="5848">MTVYAAEPRSPAPDPQPGKPVSAECIADIEAQPAKAKREGNDDGVPAFTRTPVGADG</sequence>
<organism evidence="2">
    <name type="scientific">Streptomyces sp. SID7499</name>
    <dbReference type="NCBI Taxonomy" id="2706086"/>
    <lineage>
        <taxon>Bacteria</taxon>
        <taxon>Bacillati</taxon>
        <taxon>Actinomycetota</taxon>
        <taxon>Actinomycetes</taxon>
        <taxon>Kitasatosporales</taxon>
        <taxon>Streptomycetaceae</taxon>
        <taxon>Streptomyces</taxon>
    </lineage>
</organism>
<proteinExistence type="predicted"/>
<protein>
    <submittedName>
        <fullName evidence="2">Uncharacterized protein</fullName>
    </submittedName>
</protein>
<feature type="region of interest" description="Disordered" evidence="1">
    <location>
        <begin position="1"/>
        <end position="57"/>
    </location>
</feature>
<name>A0A6G3XHT9_9ACTN</name>
<evidence type="ECO:0000256" key="1">
    <source>
        <dbReference type="SAM" id="MobiDB-lite"/>
    </source>
</evidence>
<reference evidence="2" key="1">
    <citation type="submission" date="2020-01" db="EMBL/GenBank/DDBJ databases">
        <title>Insect and environment-associated Actinomycetes.</title>
        <authorList>
            <person name="Currrie C."/>
            <person name="Chevrette M."/>
            <person name="Carlson C."/>
            <person name="Stubbendieck R."/>
            <person name="Wendt-Pienkowski E."/>
        </authorList>
    </citation>
    <scope>NUCLEOTIDE SEQUENCE</scope>
    <source>
        <strain evidence="2">SID7499</strain>
    </source>
</reference>